<protein>
    <recommendedName>
        <fullName evidence="4">Aminopeptidase</fullName>
    </recommendedName>
</protein>
<dbReference type="SUPFAM" id="SSF54001">
    <property type="entry name" value="Cysteine proteinases"/>
    <property type="match status" value="1"/>
</dbReference>
<evidence type="ECO:0000256" key="5">
    <source>
        <dbReference type="PIRSR" id="PIRSR005700-1"/>
    </source>
</evidence>
<name>A0A430ADG7_9ENTE</name>
<comment type="similarity">
    <text evidence="4">Belongs to the peptidase C1 family.</text>
</comment>
<dbReference type="GO" id="GO:0009636">
    <property type="term" value="P:response to toxic substance"/>
    <property type="evidence" value="ECO:0007669"/>
    <property type="project" value="TreeGrafter"/>
</dbReference>
<dbReference type="PANTHER" id="PTHR10363">
    <property type="entry name" value="BLEOMYCIN HYDROLASE"/>
    <property type="match status" value="1"/>
</dbReference>
<dbReference type="GO" id="GO:0043418">
    <property type="term" value="P:homocysteine catabolic process"/>
    <property type="evidence" value="ECO:0007669"/>
    <property type="project" value="TreeGrafter"/>
</dbReference>
<evidence type="ECO:0000256" key="2">
    <source>
        <dbReference type="ARBA" id="ARBA00022801"/>
    </source>
</evidence>
<dbReference type="InterPro" id="IPR038765">
    <property type="entry name" value="Papain-like_cys_pep_sf"/>
</dbReference>
<dbReference type="AlphaFoldDB" id="A0A430ADG7"/>
<keyword evidence="2 4" id="KW-0378">Hydrolase</keyword>
<reference evidence="6 7" key="1">
    <citation type="submission" date="2017-05" db="EMBL/GenBank/DDBJ databases">
        <title>Vagococcus spp. assemblies.</title>
        <authorList>
            <person name="Gulvik C.A."/>
        </authorList>
    </citation>
    <scope>NUCLEOTIDE SEQUENCE [LARGE SCALE GENOMIC DNA]</scope>
    <source>
        <strain evidence="6 7">CCUG 41755</strain>
    </source>
</reference>
<dbReference type="PROSITE" id="PS00639">
    <property type="entry name" value="THIOL_PROTEASE_HIS"/>
    <property type="match status" value="1"/>
</dbReference>
<feature type="active site" evidence="5">
    <location>
        <position position="391"/>
    </location>
</feature>
<dbReference type="PROSITE" id="PS00139">
    <property type="entry name" value="THIOL_PROTEASE_CYS"/>
    <property type="match status" value="1"/>
</dbReference>
<feature type="active site" evidence="5">
    <location>
        <position position="370"/>
    </location>
</feature>
<organism evidence="6 7">
    <name type="scientific">Vagococcus fessus</name>
    <dbReference type="NCBI Taxonomy" id="120370"/>
    <lineage>
        <taxon>Bacteria</taxon>
        <taxon>Bacillati</taxon>
        <taxon>Bacillota</taxon>
        <taxon>Bacilli</taxon>
        <taxon>Lactobacillales</taxon>
        <taxon>Enterococcaceae</taxon>
        <taxon>Vagococcus</taxon>
    </lineage>
</organism>
<evidence type="ECO:0000313" key="7">
    <source>
        <dbReference type="Proteomes" id="UP000287101"/>
    </source>
</evidence>
<dbReference type="EMBL" id="NGJY01000001">
    <property type="protein sequence ID" value="RSU05259.1"/>
    <property type="molecule type" value="Genomic_DNA"/>
</dbReference>
<keyword evidence="4 6" id="KW-0031">Aminopeptidase</keyword>
<dbReference type="InterPro" id="IPR025660">
    <property type="entry name" value="Pept_his_AS"/>
</dbReference>
<sequence length="450" mass="51531">MKGSFNVSKEIGFDKIEEFASDFGKCKKRLNSQRAVIKNGILESSENHYSKVLNTPVFSIDLETGNVSNQKQSGRCWMFAALNTFRHDIAMKFKMKDFELSQNYTFFWDKFEKANYFYENILATANEELTSRKVSFLLQTPQQDGGQWDMLVALIQKYGIVPKTVMPETHSSSASRELNTYLNKKMRKDAITLRKLVSEEATEEIIQEEKEKMLAGIYSILATSLGTPPIEFDYEYRDSDNEYHMERNLTPQSFYEKFIGEDLNEYISVINAPTDDKPYNQMYTVEMLGNVVGGKEVRHLNVDMPTFKELAIAQLKAGESVWYGCDVGQSSTRDTGIMATDIYDVDSTLSVDFSMTKAERLDYGESLMTHAMVLTGVNIVDNQPTKWKVENSWGDKVGTKGYFVMSDSWMDEYTYQIVVRKEFLSDQLKKVVQDDQVTLLDPWDPMGALA</sequence>
<dbReference type="RefSeq" id="WP_126831148.1">
    <property type="nucleotide sequence ID" value="NZ_CBCRYB010000003.1"/>
</dbReference>
<dbReference type="InterPro" id="IPR000169">
    <property type="entry name" value="Pept_cys_AS"/>
</dbReference>
<dbReference type="GO" id="GO:0070005">
    <property type="term" value="F:cysteine-type aminopeptidase activity"/>
    <property type="evidence" value="ECO:0007669"/>
    <property type="project" value="InterPro"/>
</dbReference>
<dbReference type="InterPro" id="IPR004134">
    <property type="entry name" value="Peptidase_C1B"/>
</dbReference>
<keyword evidence="7" id="KW-1185">Reference proteome</keyword>
<comment type="caution">
    <text evidence="6">The sequence shown here is derived from an EMBL/GenBank/DDBJ whole genome shotgun (WGS) entry which is preliminary data.</text>
</comment>
<feature type="active site" evidence="5">
    <location>
        <position position="76"/>
    </location>
</feature>
<dbReference type="PIRSF" id="PIRSF005700">
    <property type="entry name" value="PepC"/>
    <property type="match status" value="1"/>
</dbReference>
<dbReference type="Gene3D" id="3.90.70.10">
    <property type="entry name" value="Cysteine proteinases"/>
    <property type="match status" value="1"/>
</dbReference>
<gene>
    <name evidence="6" type="ORF">CBF31_04380</name>
</gene>
<evidence type="ECO:0000256" key="1">
    <source>
        <dbReference type="ARBA" id="ARBA00022670"/>
    </source>
</evidence>
<accession>A0A430ADG7</accession>
<keyword evidence="3 4" id="KW-0788">Thiol protease</keyword>
<dbReference type="Pfam" id="PF03051">
    <property type="entry name" value="Peptidase_C1_2"/>
    <property type="match status" value="1"/>
</dbReference>
<dbReference type="CDD" id="cd00585">
    <property type="entry name" value="Peptidase_C1B"/>
    <property type="match status" value="1"/>
</dbReference>
<proteinExistence type="inferred from homology"/>
<keyword evidence="1 4" id="KW-0645">Protease</keyword>
<evidence type="ECO:0000256" key="4">
    <source>
        <dbReference type="PIRNR" id="PIRNR005700"/>
    </source>
</evidence>
<dbReference type="PANTHER" id="PTHR10363:SF2">
    <property type="entry name" value="BLEOMYCIN HYDROLASE"/>
    <property type="match status" value="1"/>
</dbReference>
<dbReference type="GO" id="GO:0006508">
    <property type="term" value="P:proteolysis"/>
    <property type="evidence" value="ECO:0007669"/>
    <property type="project" value="UniProtKB-KW"/>
</dbReference>
<dbReference type="GO" id="GO:0005737">
    <property type="term" value="C:cytoplasm"/>
    <property type="evidence" value="ECO:0007669"/>
    <property type="project" value="TreeGrafter"/>
</dbReference>
<evidence type="ECO:0000256" key="3">
    <source>
        <dbReference type="ARBA" id="ARBA00022807"/>
    </source>
</evidence>
<evidence type="ECO:0000313" key="6">
    <source>
        <dbReference type="EMBL" id="RSU05259.1"/>
    </source>
</evidence>
<dbReference type="Proteomes" id="UP000287101">
    <property type="component" value="Unassembled WGS sequence"/>
</dbReference>
<dbReference type="OrthoDB" id="1111399at2"/>